<dbReference type="Proteomes" id="UP000235371">
    <property type="component" value="Unassembled WGS sequence"/>
</dbReference>
<evidence type="ECO:0000313" key="2">
    <source>
        <dbReference type="EMBL" id="PMD66871.1"/>
    </source>
</evidence>
<gene>
    <name evidence="2" type="ORF">K444DRAFT_658089</name>
</gene>
<dbReference type="RefSeq" id="XP_024743775.1">
    <property type="nucleotide sequence ID" value="XM_024886217.1"/>
</dbReference>
<feature type="chain" id="PRO_5014324599" evidence="1">
    <location>
        <begin position="17"/>
        <end position="594"/>
    </location>
</feature>
<sequence>MKVKIIVLLLICSTLGEIFGRASTLGCAADNCARAVTGTDDGTATVAHHKVDCTSFMQVTTNTIEHTTIRPTAVPKYASACSGTSRYSSACSCWGVTVLTVTSSASATSSTISSTPIPSFTSVTVQTLTNPSSCYQLPTPTSSLTIVSDNSTINTPLDSPIALYLSQNGTVLLYFGLTVNGSPFLYDISNPDQLVVISESGNSMLINQTGIYVFSADCSIGIAVSVPNFLTQVAGLTDSTTTKRSGSLDGRAVTPFYVDVIIQNQCGQAREDISPKLNFGLSSCTLTSAVLGVFDFICSYPGLKSNEQSCENNLNSFLSFPWTSVAVLVAKVWPETLIGRIGAGIVAALSVEETVIAAAFLTILQFYLPPLLPGIASNVCTNLFLDEPTDLAVTADGAISDIAIITAAPATTTTIRYTDILSDPAVTSCAVASPTSPPPTLTTSPCVSGAELVTGPWETVYSGSLLFTTFDNPNCEAIYNSGVPGPTSSFADLEAQCFVLADETTGSVMIATELDIYDTGTNHYDGSQYFCLTANCPISAGDFTQDSNAGHVNPVSYDVSTVLGLHSKASNIMRQIIGKLGTFYISLSPLGYSF</sequence>
<feature type="signal peptide" evidence="1">
    <location>
        <begin position="1"/>
        <end position="16"/>
    </location>
</feature>
<keyword evidence="3" id="KW-1185">Reference proteome</keyword>
<reference evidence="2 3" key="1">
    <citation type="submission" date="2016-04" db="EMBL/GenBank/DDBJ databases">
        <title>A degradative enzymes factory behind the ericoid mycorrhizal symbiosis.</title>
        <authorList>
            <consortium name="DOE Joint Genome Institute"/>
            <person name="Martino E."/>
            <person name="Morin E."/>
            <person name="Grelet G."/>
            <person name="Kuo A."/>
            <person name="Kohler A."/>
            <person name="Daghino S."/>
            <person name="Barry K."/>
            <person name="Choi C."/>
            <person name="Cichocki N."/>
            <person name="Clum A."/>
            <person name="Copeland A."/>
            <person name="Hainaut M."/>
            <person name="Haridas S."/>
            <person name="Labutti K."/>
            <person name="Lindquist E."/>
            <person name="Lipzen A."/>
            <person name="Khouja H.-R."/>
            <person name="Murat C."/>
            <person name="Ohm R."/>
            <person name="Olson A."/>
            <person name="Spatafora J."/>
            <person name="Veneault-Fourrey C."/>
            <person name="Henrissat B."/>
            <person name="Grigoriev I."/>
            <person name="Martin F."/>
            <person name="Perotto S."/>
        </authorList>
    </citation>
    <scope>NUCLEOTIDE SEQUENCE [LARGE SCALE GENOMIC DNA]</scope>
    <source>
        <strain evidence="2 3">E</strain>
    </source>
</reference>
<proteinExistence type="predicted"/>
<dbReference type="InParanoid" id="A0A2J6TV55"/>
<dbReference type="AlphaFoldDB" id="A0A2J6TV55"/>
<dbReference type="EMBL" id="KZ613740">
    <property type="protein sequence ID" value="PMD66871.1"/>
    <property type="molecule type" value="Genomic_DNA"/>
</dbReference>
<protein>
    <submittedName>
        <fullName evidence="2">Uncharacterized protein</fullName>
    </submittedName>
</protein>
<evidence type="ECO:0000313" key="3">
    <source>
        <dbReference type="Proteomes" id="UP000235371"/>
    </source>
</evidence>
<accession>A0A2J6TV55</accession>
<keyword evidence="1" id="KW-0732">Signal</keyword>
<dbReference type="OrthoDB" id="5596743at2759"/>
<organism evidence="2 3">
    <name type="scientific">Hyaloscypha bicolor E</name>
    <dbReference type="NCBI Taxonomy" id="1095630"/>
    <lineage>
        <taxon>Eukaryota</taxon>
        <taxon>Fungi</taxon>
        <taxon>Dikarya</taxon>
        <taxon>Ascomycota</taxon>
        <taxon>Pezizomycotina</taxon>
        <taxon>Leotiomycetes</taxon>
        <taxon>Helotiales</taxon>
        <taxon>Hyaloscyphaceae</taxon>
        <taxon>Hyaloscypha</taxon>
        <taxon>Hyaloscypha bicolor</taxon>
    </lineage>
</organism>
<dbReference type="GeneID" id="36594294"/>
<name>A0A2J6TV55_9HELO</name>
<evidence type="ECO:0000256" key="1">
    <source>
        <dbReference type="SAM" id="SignalP"/>
    </source>
</evidence>